<sequence>MQPWRRSWPLTTCSGSGRWSTCRPTSTRRRLGHRLSQICPTAGTSGRPPRRHRTSGPTGSTWSARPPCRCHLPSSPPRRTITSSTRPIPSSTLPWRWTTPNRSGSTRASRRGSQRTPPEHILPSPPGCSRPLPIPHEARIHPPAPSYPRLHLGSGVPPALTCPPPAPPLQPSPRNAHAPMPDTLPQPPEVDRDLALDHGLTDDEYDEILDRLGRTPTFTELGIYSVMWSEHCSYKNSTALLKTLPTEGDQLLAEVGEENAGLVDVGDGKAVAFKIESHNHPSAVEPYEGAATGVGGIHRDIFTMGARPICALDSLRFGSLEESRVRYLFDGVVRGIGDYGNSFGVPTVGGEVYFEDAYEGNPLVNAMSVGVVDTDQTARAAAETPGHHVILVGAATGRDGIHGATFASAEIDEDSEEDRPSVQVGDPFTEKLLLEATLEAIREGVVGSIQDMGAAGITSSAFEMSASGGTGMDLHLDRVPTRETGMTPYEIMLSESQERMLVVCEPGDEEALAEIYGKWDLNAQRIGTVTDTGRVRAYWDDEEVATLDPAHVAGDDVPVYERDTERPAYLEETRAFNTDDVPDLAPAEVEDTLTTLLGSPNIASKRWVHEQYDTMVRTNTVVGPGASDAAVVRLKGTGKGLAVKTDCNGRYVYLNPRRGAQIAVAEAARNVTCAGGTPVALTNCCNFGNPHNPEAYWAFAKAVEGMGDAGRALGTPVTGGNVSLYNEHPEGAIFPTPTIGMLGVVDDIDTQPTAAALQNEGDALFLLTPRDWCHPERTDGSEYLSTVHDRTAGDAPHLDLDEEVAVQSATQALIREGLVQHAHDVSDGGLAVCLAESVIHSDGLGLEATLPAADRLDAALFGEAQSRVVVSVRPDDAPALGAALTDHNGVRARRLGAVTTGPLRLTVGDEPVLDASPAALTAPYEAALPDAVT</sequence>
<evidence type="ECO:0000313" key="14">
    <source>
        <dbReference type="Proteomes" id="UP000000933"/>
    </source>
</evidence>
<comment type="subcellular location">
    <subcellularLocation>
        <location evidence="8">Cytoplasm</location>
    </subcellularLocation>
</comment>
<dbReference type="InterPro" id="IPR010074">
    <property type="entry name" value="PRibForGlyAmidine_synth_PurL"/>
</dbReference>
<dbReference type="GO" id="GO:0005737">
    <property type="term" value="C:cytoplasm"/>
    <property type="evidence" value="ECO:0007669"/>
    <property type="project" value="UniProtKB-SubCell"/>
</dbReference>
<feature type="compositionally biased region" description="Low complexity" evidence="9">
    <location>
        <begin position="77"/>
        <end position="94"/>
    </location>
</feature>
<evidence type="ECO:0000256" key="2">
    <source>
        <dbReference type="ARBA" id="ARBA00022598"/>
    </source>
</evidence>
<comment type="function">
    <text evidence="8">Part of the phosphoribosylformylglycinamidine synthase complex involved in the purines biosynthetic pathway. Catalyzes the ATP-dependent conversion of formylglycinamide ribonucleotide (FGAR) and glutamine to yield formylglycinamidine ribonucleotide (FGAM) and glutamate. The FGAM synthase complex is composed of three subunits. PurQ produces an ammonia molecule by converting glutamine to glutamate. PurL transfers the ammonia molecule to FGAR to form FGAM in an ATP-dependent manner. PurS interacts with PurQ and PurL and is thought to assist in the transfer of the ammonia molecule from PurQ to PurL.</text>
</comment>
<dbReference type="InterPro" id="IPR010918">
    <property type="entry name" value="PurM-like_C_dom"/>
</dbReference>
<dbReference type="EC" id="6.3.5.3" evidence="8"/>
<accession>D5HCN9</accession>
<keyword evidence="1 8" id="KW-0963">Cytoplasm</keyword>
<evidence type="ECO:0000256" key="3">
    <source>
        <dbReference type="ARBA" id="ARBA00022723"/>
    </source>
</evidence>
<dbReference type="Pfam" id="PF02769">
    <property type="entry name" value="AIRS_C"/>
    <property type="match status" value="2"/>
</dbReference>
<feature type="binding site" evidence="8">
    <location>
        <position position="723"/>
    </location>
    <ligand>
        <name>substrate</name>
    </ligand>
</feature>
<feature type="domain" description="PurM-like C-terminal" evidence="11">
    <location>
        <begin position="760"/>
        <end position="902"/>
    </location>
</feature>
<feature type="compositionally biased region" description="Polar residues" evidence="9">
    <location>
        <begin position="16"/>
        <end position="25"/>
    </location>
</feature>
<dbReference type="Gene3D" id="3.90.650.10">
    <property type="entry name" value="PurM-like C-terminal domain"/>
    <property type="match status" value="2"/>
</dbReference>
<dbReference type="InterPro" id="IPR036921">
    <property type="entry name" value="PurM-like_N_sf"/>
</dbReference>
<feature type="domain" description="PurM-like N-terminal" evidence="10">
    <location>
        <begin position="258"/>
        <end position="372"/>
    </location>
</feature>
<protein>
    <recommendedName>
        <fullName evidence="8">Phosphoribosylformylglycinamidine synthase subunit PurL</fullName>
        <shortName evidence="8">FGAM synthase</shortName>
        <ecNumber evidence="8">6.3.5.3</ecNumber>
    </recommendedName>
    <alternativeName>
        <fullName evidence="8">Formylglycinamide ribonucleotide amidotransferase subunit II</fullName>
        <shortName evidence="8">FGAR amidotransferase II</shortName>
        <shortName evidence="8">FGAR-AT II</shortName>
    </alternativeName>
    <alternativeName>
        <fullName evidence="8">Glutamine amidotransferase PurL</fullName>
    </alternativeName>
    <alternativeName>
        <fullName evidence="8">Phosphoribosylformylglycinamidine synthase subunit II</fullName>
    </alternativeName>
</protein>
<reference evidence="13 14" key="1">
    <citation type="journal article" date="2010" name="ISME J.">
        <title>Fine-scale evolution: genomic, phenotypic and ecological differentiation in two coexisting Salinibacter ruber strains.</title>
        <authorList>
            <person name="Pena A."/>
            <person name="Teeling H."/>
            <person name="Huerta-Cepas J."/>
            <person name="Santos F."/>
            <person name="Yarza P."/>
            <person name="Brito-Echeverria J."/>
            <person name="Lucio M."/>
            <person name="Schmitt-Kopplin P."/>
            <person name="Meseguer I."/>
            <person name="Schenowitz C."/>
            <person name="Dossat C."/>
            <person name="Barbe V."/>
            <person name="Dopazo J."/>
            <person name="Rossello-Mora R."/>
            <person name="Schuler M."/>
            <person name="Glockner F.O."/>
            <person name="Amann R."/>
            <person name="Gabaldon T."/>
            <person name="Anton J."/>
        </authorList>
    </citation>
    <scope>NUCLEOTIDE SEQUENCE [LARGE SCALE GENOMIC DNA]</scope>
    <source>
        <strain evidence="13 14">M8</strain>
    </source>
</reference>
<feature type="active site" description="Proton acceptor" evidence="8">
    <location>
        <position position="278"/>
    </location>
</feature>
<dbReference type="Proteomes" id="UP000000933">
    <property type="component" value="Chromosome"/>
</dbReference>
<feature type="domain" description="Phosphoribosylformylglycinamidine synthase linker" evidence="12">
    <location>
        <begin position="195"/>
        <end position="235"/>
    </location>
</feature>
<feature type="domain" description="PurM-like C-terminal" evidence="11">
    <location>
        <begin position="385"/>
        <end position="539"/>
    </location>
</feature>
<organism evidence="13 14">
    <name type="scientific">Salinibacter ruber (strain M8)</name>
    <dbReference type="NCBI Taxonomy" id="761659"/>
    <lineage>
        <taxon>Bacteria</taxon>
        <taxon>Pseudomonadati</taxon>
        <taxon>Rhodothermota</taxon>
        <taxon>Rhodothermia</taxon>
        <taxon>Rhodothermales</taxon>
        <taxon>Salinibacteraceae</taxon>
        <taxon>Salinibacter</taxon>
    </lineage>
</organism>
<dbReference type="InterPro" id="IPR041609">
    <property type="entry name" value="PurL_linker"/>
</dbReference>
<evidence type="ECO:0000259" key="11">
    <source>
        <dbReference type="Pfam" id="PF02769"/>
    </source>
</evidence>
<dbReference type="NCBIfam" id="NF002290">
    <property type="entry name" value="PRK01213.1"/>
    <property type="match status" value="1"/>
</dbReference>
<dbReference type="CDD" id="cd02203">
    <property type="entry name" value="PurL_repeat1"/>
    <property type="match status" value="1"/>
</dbReference>
<feature type="domain" description="PurM-like N-terminal" evidence="10">
    <location>
        <begin position="627"/>
        <end position="745"/>
    </location>
</feature>
<keyword evidence="6 8" id="KW-0067">ATP-binding</keyword>
<reference evidence="14" key="2">
    <citation type="submission" date="2010-04" db="EMBL/GenBank/DDBJ databases">
        <title>Genome sequence of Salinibacter ruber M8.</title>
        <authorList>
            <consortium name="Genoscope"/>
        </authorList>
    </citation>
    <scope>NUCLEOTIDE SEQUENCE [LARGE SCALE GENOMIC DNA]</scope>
    <source>
        <strain evidence="14">M8</strain>
    </source>
</reference>
<feature type="compositionally biased region" description="Pro residues" evidence="9">
    <location>
        <begin position="160"/>
        <end position="171"/>
    </location>
</feature>
<keyword evidence="7 8" id="KW-0460">Magnesium</keyword>
<feature type="binding site" evidence="8">
    <location>
        <position position="299"/>
    </location>
    <ligand>
        <name>substrate</name>
    </ligand>
</feature>
<dbReference type="CDD" id="cd02204">
    <property type="entry name" value="PurL_repeat2"/>
    <property type="match status" value="1"/>
</dbReference>
<comment type="similarity">
    <text evidence="8">Belongs to the FGAMS family.</text>
</comment>
<dbReference type="PANTHER" id="PTHR43555">
    <property type="entry name" value="PHOSPHORIBOSYLFORMYLGLYCINAMIDINE SYNTHASE SUBUNIT PURL"/>
    <property type="match status" value="1"/>
</dbReference>
<dbReference type="PANTHER" id="PTHR43555:SF1">
    <property type="entry name" value="PHOSPHORIBOSYLFORMYLGLYCINAMIDINE SYNTHASE SUBUNIT PURL"/>
    <property type="match status" value="1"/>
</dbReference>
<evidence type="ECO:0000256" key="4">
    <source>
        <dbReference type="ARBA" id="ARBA00022741"/>
    </source>
</evidence>
<evidence type="ECO:0000259" key="12">
    <source>
        <dbReference type="Pfam" id="PF18072"/>
    </source>
</evidence>
<dbReference type="HOGENOM" id="CLU_003100_0_1_10"/>
<gene>
    <name evidence="8 13" type="primary">purL</name>
    <name evidence="13" type="ordered locus">SRM_02873</name>
</gene>
<evidence type="ECO:0000313" key="13">
    <source>
        <dbReference type="EMBL" id="CBH25794.1"/>
    </source>
</evidence>
<feature type="active site" evidence="8">
    <location>
        <position position="231"/>
    </location>
</feature>
<feature type="compositionally biased region" description="Pro residues" evidence="9">
    <location>
        <begin position="123"/>
        <end position="134"/>
    </location>
</feature>
<dbReference type="HAMAP" id="MF_00420">
    <property type="entry name" value="PurL_2"/>
    <property type="match status" value="1"/>
</dbReference>
<keyword evidence="4 8" id="KW-0547">Nucleotide-binding</keyword>
<evidence type="ECO:0000256" key="9">
    <source>
        <dbReference type="SAM" id="MobiDB-lite"/>
    </source>
</evidence>
<dbReference type="Pfam" id="PF00586">
    <property type="entry name" value="AIRS"/>
    <property type="match status" value="2"/>
</dbReference>
<feature type="binding site" evidence="8">
    <location>
        <position position="451"/>
    </location>
    <ligand>
        <name>Mg(2+)</name>
        <dbReference type="ChEBI" id="CHEBI:18420"/>
        <label>2</label>
    </ligand>
</feature>
<dbReference type="EMBL" id="FP565814">
    <property type="protein sequence ID" value="CBH25794.1"/>
    <property type="molecule type" value="Genomic_DNA"/>
</dbReference>
<dbReference type="FunFam" id="3.30.1330.10:FF:000004">
    <property type="entry name" value="Phosphoribosylformylglycinamidine synthase subunit PurL"/>
    <property type="match status" value="1"/>
</dbReference>
<feature type="binding site" evidence="8">
    <location>
        <position position="300"/>
    </location>
    <ligand>
        <name>Mg(2+)</name>
        <dbReference type="ChEBI" id="CHEBI:18420"/>
        <label>2</label>
    </ligand>
</feature>
<comment type="caution">
    <text evidence="8">Lacks conserved residue(s) required for the propagation of feature annotation.</text>
</comment>
<comment type="pathway">
    <text evidence="8">Purine metabolism; IMP biosynthesis via de novo pathway; 5-amino-1-(5-phospho-D-ribosyl)imidazole from N(2)-formyl-N(1)-(5-phospho-D-ribosyl)glycinamide: step 1/2.</text>
</comment>
<evidence type="ECO:0000259" key="10">
    <source>
        <dbReference type="Pfam" id="PF00586"/>
    </source>
</evidence>
<dbReference type="GO" id="GO:0005524">
    <property type="term" value="F:ATP binding"/>
    <property type="evidence" value="ECO:0007669"/>
    <property type="project" value="UniProtKB-UniRule"/>
</dbReference>
<feature type="binding site" evidence="8">
    <location>
        <begin position="495"/>
        <end position="497"/>
    </location>
    <ligand>
        <name>substrate</name>
    </ligand>
</feature>
<evidence type="ECO:0000256" key="1">
    <source>
        <dbReference type="ARBA" id="ARBA00022490"/>
    </source>
</evidence>
<dbReference type="KEGG" id="srm:SRM_02873"/>
<dbReference type="InterPro" id="IPR036676">
    <property type="entry name" value="PurM-like_C_sf"/>
</dbReference>
<feature type="binding site" evidence="8">
    <location>
        <position position="721"/>
    </location>
    <ligand>
        <name>Mg(2+)</name>
        <dbReference type="ChEBI" id="CHEBI:18420"/>
        <label>1</label>
    </ligand>
</feature>
<dbReference type="SUPFAM" id="SSF56042">
    <property type="entry name" value="PurM C-terminal domain-like"/>
    <property type="match status" value="2"/>
</dbReference>
<evidence type="ECO:0000256" key="6">
    <source>
        <dbReference type="ARBA" id="ARBA00022840"/>
    </source>
</evidence>
<comment type="subunit">
    <text evidence="8">Monomer. Part of the FGAM synthase complex composed of 1 PurL, 1 PurQ and 2 PurS subunits.</text>
</comment>
<feature type="binding site" evidence="8">
    <location>
        <position position="274"/>
    </location>
    <ligand>
        <name>ATP</name>
        <dbReference type="ChEBI" id="CHEBI:30616"/>
    </ligand>
</feature>
<feature type="binding site" evidence="8">
    <location>
        <position position="276"/>
    </location>
    <ligand>
        <name>Mg(2+)</name>
        <dbReference type="ChEBI" id="CHEBI:18420"/>
        <label>1</label>
    </ligand>
</feature>
<dbReference type="NCBIfam" id="TIGR01736">
    <property type="entry name" value="FGAM_synth_II"/>
    <property type="match status" value="1"/>
</dbReference>
<keyword evidence="2 8" id="KW-0436">Ligase</keyword>
<dbReference type="SUPFAM" id="SSF55326">
    <property type="entry name" value="PurM N-terminal domain-like"/>
    <property type="match status" value="2"/>
</dbReference>
<dbReference type="PATRIC" id="fig|761659.10.peg.3132"/>
<name>D5HCN9_SALRM</name>
<keyword evidence="3 8" id="KW-0479">Metal-binding</keyword>
<feature type="binding site" evidence="8">
    <location>
        <position position="234"/>
    </location>
    <ligand>
        <name>ATP</name>
        <dbReference type="ChEBI" id="CHEBI:30616"/>
    </ligand>
</feature>
<keyword evidence="5 8" id="KW-0658">Purine biosynthesis</keyword>
<proteinExistence type="inferred from homology"/>
<dbReference type="GO" id="GO:0004642">
    <property type="term" value="F:phosphoribosylformylglycinamidine synthase activity"/>
    <property type="evidence" value="ECO:0007669"/>
    <property type="project" value="UniProtKB-UniRule"/>
</dbReference>
<dbReference type="Gene3D" id="3.30.1330.10">
    <property type="entry name" value="PurM-like, N-terminal domain"/>
    <property type="match status" value="2"/>
</dbReference>
<dbReference type="GO" id="GO:0000287">
    <property type="term" value="F:magnesium ion binding"/>
    <property type="evidence" value="ECO:0007669"/>
    <property type="project" value="UniProtKB-UniRule"/>
</dbReference>
<dbReference type="InterPro" id="IPR016188">
    <property type="entry name" value="PurM-like_N"/>
</dbReference>
<feature type="binding site" evidence="8">
    <location>
        <position position="423"/>
    </location>
    <ligand>
        <name>substrate</name>
    </ligand>
</feature>
<dbReference type="GO" id="GO:0006189">
    <property type="term" value="P:'de novo' IMP biosynthetic process"/>
    <property type="evidence" value="ECO:0007669"/>
    <property type="project" value="UniProtKB-UniRule"/>
</dbReference>
<feature type="binding site" evidence="8">
    <location>
        <begin position="277"/>
        <end position="280"/>
    </location>
    <ligand>
        <name>substrate</name>
    </ligand>
</feature>
<dbReference type="Pfam" id="PF18072">
    <property type="entry name" value="FGAR-AT_linker"/>
    <property type="match status" value="1"/>
</dbReference>
<evidence type="ECO:0000256" key="8">
    <source>
        <dbReference type="HAMAP-Rule" id="MF_00420"/>
    </source>
</evidence>
<evidence type="ECO:0000256" key="5">
    <source>
        <dbReference type="ARBA" id="ARBA00022755"/>
    </source>
</evidence>
<dbReference type="UniPathway" id="UPA00074">
    <property type="reaction ID" value="UER00128"/>
</dbReference>
<evidence type="ECO:0000256" key="7">
    <source>
        <dbReference type="ARBA" id="ARBA00022842"/>
    </source>
</evidence>
<comment type="catalytic activity">
    <reaction evidence="8">
        <text>N(2)-formyl-N(1)-(5-phospho-beta-D-ribosyl)glycinamide + L-glutamine + ATP + H2O = 2-formamido-N(1)-(5-O-phospho-beta-D-ribosyl)acetamidine + L-glutamate + ADP + phosphate + H(+)</text>
        <dbReference type="Rhea" id="RHEA:17129"/>
        <dbReference type="ChEBI" id="CHEBI:15377"/>
        <dbReference type="ChEBI" id="CHEBI:15378"/>
        <dbReference type="ChEBI" id="CHEBI:29985"/>
        <dbReference type="ChEBI" id="CHEBI:30616"/>
        <dbReference type="ChEBI" id="CHEBI:43474"/>
        <dbReference type="ChEBI" id="CHEBI:58359"/>
        <dbReference type="ChEBI" id="CHEBI:147286"/>
        <dbReference type="ChEBI" id="CHEBI:147287"/>
        <dbReference type="ChEBI" id="CHEBI:456216"/>
        <dbReference type="EC" id="6.3.5.3"/>
    </reaction>
</comment>
<feature type="binding site" evidence="8">
    <location>
        <position position="683"/>
    </location>
    <ligand>
        <name>ATP</name>
        <dbReference type="ChEBI" id="CHEBI:30616"/>
    </ligand>
</feature>
<feature type="region of interest" description="Disordered" evidence="9">
    <location>
        <begin position="16"/>
        <end position="192"/>
    </location>
</feature>
<feature type="binding site" evidence="8">
    <location>
        <position position="720"/>
    </location>
    <ligand>
        <name>ATP</name>
        <dbReference type="ChEBI" id="CHEBI:30616"/>
    </ligand>
</feature>
<dbReference type="AlphaFoldDB" id="D5HCN9"/>